<keyword evidence="4" id="KW-0964">Secreted</keyword>
<keyword evidence="6" id="KW-0843">Virulence</keyword>
<evidence type="ECO:0000256" key="2">
    <source>
        <dbReference type="ARBA" id="ARBA00004613"/>
    </source>
</evidence>
<evidence type="ECO:0000313" key="8">
    <source>
        <dbReference type="EMBL" id="KAK1935670.1"/>
    </source>
</evidence>
<dbReference type="EMBL" id="JASMQC010000022">
    <property type="protein sequence ID" value="KAK1935670.1"/>
    <property type="molecule type" value="Genomic_DNA"/>
</dbReference>
<dbReference type="InterPro" id="IPR054463">
    <property type="entry name" value="PexRD54_WY"/>
</dbReference>
<evidence type="ECO:0000256" key="5">
    <source>
        <dbReference type="ARBA" id="ARBA00022729"/>
    </source>
</evidence>
<reference evidence="8" key="1">
    <citation type="submission" date="2023-08" db="EMBL/GenBank/DDBJ databases">
        <title>Reference Genome Resource for the Citrus Pathogen Phytophthora citrophthora.</title>
        <authorList>
            <person name="Moller H."/>
            <person name="Coetzee B."/>
            <person name="Rose L.J."/>
            <person name="Van Niekerk J.M."/>
        </authorList>
    </citation>
    <scope>NUCLEOTIDE SEQUENCE</scope>
    <source>
        <strain evidence="8">STE-U-9442</strain>
    </source>
</reference>
<organism evidence="8 9">
    <name type="scientific">Phytophthora citrophthora</name>
    <dbReference type="NCBI Taxonomy" id="4793"/>
    <lineage>
        <taxon>Eukaryota</taxon>
        <taxon>Sar</taxon>
        <taxon>Stramenopiles</taxon>
        <taxon>Oomycota</taxon>
        <taxon>Peronosporomycetes</taxon>
        <taxon>Peronosporales</taxon>
        <taxon>Peronosporaceae</taxon>
        <taxon>Phytophthora</taxon>
    </lineage>
</organism>
<dbReference type="GO" id="GO:0005576">
    <property type="term" value="C:extracellular region"/>
    <property type="evidence" value="ECO:0007669"/>
    <property type="project" value="UniProtKB-SubCell"/>
</dbReference>
<comment type="caution">
    <text evidence="8">The sequence shown here is derived from an EMBL/GenBank/DDBJ whole genome shotgun (WGS) entry which is preliminary data.</text>
</comment>
<feature type="domain" description="RxLR effector PexRD54 WY" evidence="7">
    <location>
        <begin position="16"/>
        <end position="56"/>
    </location>
</feature>
<evidence type="ECO:0000256" key="6">
    <source>
        <dbReference type="ARBA" id="ARBA00023026"/>
    </source>
</evidence>
<dbReference type="Pfam" id="PF22748">
    <property type="entry name" value="PexRD54_WY"/>
    <property type="match status" value="1"/>
</dbReference>
<evidence type="ECO:0000313" key="9">
    <source>
        <dbReference type="Proteomes" id="UP001259832"/>
    </source>
</evidence>
<sequence>MEESTKAVGTRLKTYQLKHWVEIRKDPEEVFKLYSLNYAGWRFLSEPQFSAWTKYVDELNAKNEGAMVSIIPTLRKHFSDDDLFKIALAAKRSEETEAMGTKLEDAFVQFWIQRKETPDNVLVQLGLKRSTETLLENPLLNILTKYTEVYNVKYAAKKTTVIETLTRAFDDETVAKLLVAGREKSTTKKIAKQFQADQLEMWLNSGQSVDDVYKLLNIPSRRLVGDFDNLKLFNTWVTYMNAVSVKNPEKISAMFSTLTPTFRDRPMMQILEAANKFPSMEKAATKFQLEKAQSIFSTGVSPYEAFKLVALDNVGESVLGSPLFKKWMIYVEDFNKKNPAEKKSWFLPLRANYQDNRLDTIIDKGMKDPSTMKLAQLVEKERMEEWFVRWKYPPNSAFRNLHLDKAGEKVFSSPKFELWLKYLDDWNKAYPSEKATMIDGFRANYYDLNLVPMLGMAEKVPSTNKLASQLKDALVDKWVTEKKPLAYVKHWLKGIEYSDDMLERYTKKLNSV</sequence>
<gene>
    <name evidence="8" type="ORF">P3T76_010365</name>
</gene>
<keyword evidence="9" id="KW-1185">Reference proteome</keyword>
<name>A0AAD9GC88_9STRA</name>
<evidence type="ECO:0000259" key="7">
    <source>
        <dbReference type="Pfam" id="PF22748"/>
    </source>
</evidence>
<keyword evidence="5" id="KW-0732">Signal</keyword>
<proteinExistence type="inferred from homology"/>
<dbReference type="Proteomes" id="UP001259832">
    <property type="component" value="Unassembled WGS sequence"/>
</dbReference>
<comment type="subcellular location">
    <subcellularLocation>
        <location evidence="1">Host cell</location>
    </subcellularLocation>
    <subcellularLocation>
        <location evidence="2">Secreted</location>
    </subcellularLocation>
</comment>
<comment type="similarity">
    <text evidence="3">Belongs to the RxLR effector family.</text>
</comment>
<evidence type="ECO:0000256" key="3">
    <source>
        <dbReference type="ARBA" id="ARBA00010400"/>
    </source>
</evidence>
<evidence type="ECO:0000256" key="1">
    <source>
        <dbReference type="ARBA" id="ARBA00004340"/>
    </source>
</evidence>
<evidence type="ECO:0000256" key="4">
    <source>
        <dbReference type="ARBA" id="ARBA00022525"/>
    </source>
</evidence>
<accession>A0AAD9GC88</accession>
<protein>
    <recommendedName>
        <fullName evidence="7">RxLR effector PexRD54 WY domain-containing protein</fullName>
    </recommendedName>
</protein>
<dbReference type="AlphaFoldDB" id="A0AAD9GC88"/>
<dbReference type="GO" id="GO:0043657">
    <property type="term" value="C:host cell"/>
    <property type="evidence" value="ECO:0007669"/>
    <property type="project" value="UniProtKB-SubCell"/>
</dbReference>